<dbReference type="InterPro" id="IPR000073">
    <property type="entry name" value="AB_hydrolase_1"/>
</dbReference>
<evidence type="ECO:0000259" key="2">
    <source>
        <dbReference type="Pfam" id="PF20680"/>
    </source>
</evidence>
<keyword evidence="3" id="KW-0378">Hydrolase</keyword>
<gene>
    <name evidence="3" type="ORF">GCM10017567_80110</name>
</gene>
<dbReference type="Pfam" id="PF12697">
    <property type="entry name" value="Abhydrolase_6"/>
    <property type="match status" value="1"/>
</dbReference>
<proteinExistence type="predicted"/>
<dbReference type="Gene3D" id="3.40.50.1820">
    <property type="entry name" value="alpha/beta hydrolase"/>
    <property type="match status" value="2"/>
</dbReference>
<dbReference type="PANTHER" id="PTHR43194">
    <property type="entry name" value="HYDROLASE ALPHA/BETA FOLD FAMILY"/>
    <property type="match status" value="1"/>
</dbReference>
<dbReference type="RefSeq" id="WP_191316546.1">
    <property type="nucleotide sequence ID" value="NZ_BNAW01000063.1"/>
</dbReference>
<organism evidence="3 4">
    <name type="scientific">Amycolatopsis bullii</name>
    <dbReference type="NCBI Taxonomy" id="941987"/>
    <lineage>
        <taxon>Bacteria</taxon>
        <taxon>Bacillati</taxon>
        <taxon>Actinomycetota</taxon>
        <taxon>Actinomycetes</taxon>
        <taxon>Pseudonocardiales</taxon>
        <taxon>Pseudonocardiaceae</taxon>
        <taxon>Amycolatopsis</taxon>
    </lineage>
</organism>
<dbReference type="GO" id="GO:0016787">
    <property type="term" value="F:hydrolase activity"/>
    <property type="evidence" value="ECO:0007669"/>
    <property type="project" value="UniProtKB-KW"/>
</dbReference>
<feature type="domain" description="AB hydrolase-1" evidence="1">
    <location>
        <begin position="30"/>
        <end position="221"/>
    </location>
</feature>
<name>A0ABQ3KQW1_9PSEU</name>
<dbReference type="EMBL" id="BNAW01000063">
    <property type="protein sequence ID" value="GHG45566.1"/>
    <property type="molecule type" value="Genomic_DNA"/>
</dbReference>
<dbReference type="InterPro" id="IPR049202">
    <property type="entry name" value="DUF6817"/>
</dbReference>
<evidence type="ECO:0000313" key="3">
    <source>
        <dbReference type="EMBL" id="GHG45566.1"/>
    </source>
</evidence>
<feature type="domain" description="DUF6817" evidence="2">
    <location>
        <begin position="235"/>
        <end position="319"/>
    </location>
</feature>
<keyword evidence="4" id="KW-1185">Reference proteome</keyword>
<accession>A0ABQ3KQW1</accession>
<dbReference type="SUPFAM" id="SSF53474">
    <property type="entry name" value="alpha/beta-Hydrolases"/>
    <property type="match status" value="1"/>
</dbReference>
<reference evidence="4" key="1">
    <citation type="journal article" date="2019" name="Int. J. Syst. Evol. Microbiol.">
        <title>The Global Catalogue of Microorganisms (GCM) 10K type strain sequencing project: providing services to taxonomists for standard genome sequencing and annotation.</title>
        <authorList>
            <consortium name="The Broad Institute Genomics Platform"/>
            <consortium name="The Broad Institute Genome Sequencing Center for Infectious Disease"/>
            <person name="Wu L."/>
            <person name="Ma J."/>
        </authorList>
    </citation>
    <scope>NUCLEOTIDE SEQUENCE [LARGE SCALE GENOMIC DNA]</scope>
    <source>
        <strain evidence="4">CGMCC 4.7680</strain>
    </source>
</reference>
<evidence type="ECO:0000313" key="4">
    <source>
        <dbReference type="Proteomes" id="UP000649955"/>
    </source>
</evidence>
<dbReference type="Proteomes" id="UP000649955">
    <property type="component" value="Unassembled WGS sequence"/>
</dbReference>
<protein>
    <submittedName>
        <fullName evidence="3">Alpha/beta hydrolase</fullName>
    </submittedName>
</protein>
<evidence type="ECO:0000259" key="1">
    <source>
        <dbReference type="Pfam" id="PF12697"/>
    </source>
</evidence>
<comment type="caution">
    <text evidence="3">The sequence shown here is derived from an EMBL/GenBank/DDBJ whole genome shotgun (WGS) entry which is preliminary data.</text>
</comment>
<dbReference type="InterPro" id="IPR029058">
    <property type="entry name" value="AB_hydrolase_fold"/>
</dbReference>
<sequence>MVELTGTGERRITRPDAVLRGQETGAGPAVLLLHAGGERRRVWTPVIEVLVDAGFRCVAFDQRGHGDSDGAPRTLALCADDVAAMLHAEPPGCVVVGASLGGLAAIAALDDPAVRARVAGLVLVDVVPGLDPGRVRGFLAAGGLLGTHAPLVDDVLDQVPRLRESTARLDRPLLLVRGGTGSPVTDDDVDRLRQLAPHTEVTRIPGAGHLVARDQPVALAETIAAATAEWPALAFLRDLGAEQVGHPGGNLLDHLRRVAGQVTEWGGSRRVRLAALCHATYGTDGFPHPLLPPDRRAGLRTAIGHDAEALVHLYDACDRGRTYAHLGATPLPLTNRFTGEVTPLADEDLADFALLTIANELDVARNAQLTAEARGAIRGLIVALGAYVPDLSSRALADPSLN</sequence>
<dbReference type="Pfam" id="PF20680">
    <property type="entry name" value="DUF6817"/>
    <property type="match status" value="1"/>
</dbReference>
<dbReference type="InterPro" id="IPR050228">
    <property type="entry name" value="Carboxylesterase_BioH"/>
</dbReference>
<dbReference type="PANTHER" id="PTHR43194:SF2">
    <property type="entry name" value="PEROXISOMAL MEMBRANE PROTEIN LPX1"/>
    <property type="match status" value="1"/>
</dbReference>